<dbReference type="Proteomes" id="UP000776164">
    <property type="component" value="Unassembled WGS sequence"/>
</dbReference>
<gene>
    <name evidence="1" type="ORF">JOE66_000188</name>
</gene>
<sequence length="160" mass="16835">MNTLTGDSSGRKAGFLGGYTDGRAEIDALDPHADRYYRQAHNDERHILNIVQAGRIQVTKLTVVEDTGECRGGTYVEHTDATTQFIEAKFGLGENAAVTLRTGGAAIVIGRKASNAMDVSSRPTTSVWISAGPWRASEGSPVRTAVSRGGVAVACVAPSS</sequence>
<name>A0ABS2L0I4_9MICO</name>
<organism evidence="1 2">
    <name type="scientific">Subtercola frigoramans</name>
    <dbReference type="NCBI Taxonomy" id="120298"/>
    <lineage>
        <taxon>Bacteria</taxon>
        <taxon>Bacillati</taxon>
        <taxon>Actinomycetota</taxon>
        <taxon>Actinomycetes</taxon>
        <taxon>Micrococcales</taxon>
        <taxon>Microbacteriaceae</taxon>
        <taxon>Subtercola</taxon>
    </lineage>
</organism>
<dbReference type="RefSeq" id="WP_205106293.1">
    <property type="nucleotide sequence ID" value="NZ_BAAAHT010000001.1"/>
</dbReference>
<comment type="caution">
    <text evidence="1">The sequence shown here is derived from an EMBL/GenBank/DDBJ whole genome shotgun (WGS) entry which is preliminary data.</text>
</comment>
<dbReference type="EMBL" id="JAFBBU010000001">
    <property type="protein sequence ID" value="MBM7470554.1"/>
    <property type="molecule type" value="Genomic_DNA"/>
</dbReference>
<keyword evidence="2" id="KW-1185">Reference proteome</keyword>
<protein>
    <submittedName>
        <fullName evidence="1">Uncharacterized protein</fullName>
    </submittedName>
</protein>
<accession>A0ABS2L0I4</accession>
<reference evidence="1 2" key="1">
    <citation type="submission" date="2021-01" db="EMBL/GenBank/DDBJ databases">
        <title>Sequencing the genomes of 1000 actinobacteria strains.</title>
        <authorList>
            <person name="Klenk H.-P."/>
        </authorList>
    </citation>
    <scope>NUCLEOTIDE SEQUENCE [LARGE SCALE GENOMIC DNA]</scope>
    <source>
        <strain evidence="1 2">DSM 13057</strain>
    </source>
</reference>
<evidence type="ECO:0000313" key="2">
    <source>
        <dbReference type="Proteomes" id="UP000776164"/>
    </source>
</evidence>
<proteinExistence type="predicted"/>
<evidence type="ECO:0000313" key="1">
    <source>
        <dbReference type="EMBL" id="MBM7470554.1"/>
    </source>
</evidence>